<protein>
    <submittedName>
        <fullName evidence="10">RDD family protein</fullName>
    </submittedName>
</protein>
<feature type="region of interest" description="Disordered" evidence="7">
    <location>
        <begin position="301"/>
        <end position="343"/>
    </location>
</feature>
<evidence type="ECO:0000256" key="4">
    <source>
        <dbReference type="ARBA" id="ARBA00022692"/>
    </source>
</evidence>
<feature type="transmembrane region" description="Helical" evidence="8">
    <location>
        <begin position="114"/>
        <end position="131"/>
    </location>
</feature>
<gene>
    <name evidence="10" type="ORF">QSV35_02545</name>
</gene>
<evidence type="ECO:0000313" key="10">
    <source>
        <dbReference type="EMBL" id="MDL9978201.1"/>
    </source>
</evidence>
<evidence type="ECO:0000256" key="3">
    <source>
        <dbReference type="ARBA" id="ARBA00022553"/>
    </source>
</evidence>
<keyword evidence="4 8" id="KW-0812">Transmembrane</keyword>
<sequence>MTLTPPGVAAAPLGRRAGAYAIDAVIAGLIGALAMGLGAVFVAIGGSPANAVTAAVGVMLAYLFTMAVLFAWTMVYTAMQAGTGSIGQRLLHIALADAQTGERIGFWRALLRNIVWAAACSIVVGYFTPLFDGSARHRGWHDLASGAVVVDRAAAAPAASQLFAAPAAAPAAPSNPFLAASASAPAAEQTDPFFAALRGGSAPAEEPVPVPAVSAANPFVAASAAPGSTAPPTTFPTMRAGSVADLTHTDPVQDAATAAPAPQPVPAGRVLPVTSGIISSVPGTSSAAVAPAESLPSVEYLPVPEPVEGSSSSGGDDPSLPTHTPLAAGASSGASGRAAPSSGTAAERLLTAARSAASPFASAAASLVSTTDDEDLDATRASAPAAASARARLALVWDDGTHTAIYARTVFGRNPAADGATAVAVRDETLSLSKTHFEVDAGTDGTWITDRHSTNGTVVLRGGTETTLAAGERFRLQAGDRVEIGDRSITVEAVA</sequence>
<dbReference type="PROSITE" id="PS50006">
    <property type="entry name" value="FHA_DOMAIN"/>
    <property type="match status" value="1"/>
</dbReference>
<dbReference type="Pfam" id="PF06271">
    <property type="entry name" value="RDD"/>
    <property type="match status" value="1"/>
</dbReference>
<evidence type="ECO:0000259" key="9">
    <source>
        <dbReference type="PROSITE" id="PS50006"/>
    </source>
</evidence>
<keyword evidence="2" id="KW-1003">Cell membrane</keyword>
<feature type="domain" description="FHA" evidence="9">
    <location>
        <begin position="409"/>
        <end position="459"/>
    </location>
</feature>
<organism evidence="10 11">
    <name type="scientific">Microbacterium candidum</name>
    <dbReference type="NCBI Taxonomy" id="3041922"/>
    <lineage>
        <taxon>Bacteria</taxon>
        <taxon>Bacillati</taxon>
        <taxon>Actinomycetota</taxon>
        <taxon>Actinomycetes</taxon>
        <taxon>Micrococcales</taxon>
        <taxon>Microbacteriaceae</taxon>
        <taxon>Microbacterium</taxon>
    </lineage>
</organism>
<evidence type="ECO:0000256" key="8">
    <source>
        <dbReference type="SAM" id="Phobius"/>
    </source>
</evidence>
<dbReference type="Gene3D" id="2.60.200.20">
    <property type="match status" value="1"/>
</dbReference>
<reference evidence="10 11" key="1">
    <citation type="submission" date="2023-06" db="EMBL/GenBank/DDBJ databases">
        <title>Microbacterium sp. nov., isolated from a waste landfill.</title>
        <authorList>
            <person name="Wen W."/>
        </authorList>
    </citation>
    <scope>NUCLEOTIDE SEQUENCE [LARGE SCALE GENOMIC DNA]</scope>
    <source>
        <strain evidence="10 11">ASV49</strain>
    </source>
</reference>
<comment type="caution">
    <text evidence="10">The sequence shown here is derived from an EMBL/GenBank/DDBJ whole genome shotgun (WGS) entry which is preliminary data.</text>
</comment>
<proteinExistence type="predicted"/>
<dbReference type="RefSeq" id="WP_286286394.1">
    <property type="nucleotide sequence ID" value="NZ_JASXSZ010000001.1"/>
</dbReference>
<dbReference type="PANTHER" id="PTHR36115:SF6">
    <property type="entry name" value="PROLINE-RICH ANTIGEN HOMOLOG"/>
    <property type="match status" value="1"/>
</dbReference>
<feature type="transmembrane region" description="Helical" evidence="8">
    <location>
        <begin position="20"/>
        <end position="44"/>
    </location>
</feature>
<evidence type="ECO:0000256" key="2">
    <source>
        <dbReference type="ARBA" id="ARBA00022475"/>
    </source>
</evidence>
<evidence type="ECO:0000256" key="1">
    <source>
        <dbReference type="ARBA" id="ARBA00004651"/>
    </source>
</evidence>
<evidence type="ECO:0000256" key="5">
    <source>
        <dbReference type="ARBA" id="ARBA00022989"/>
    </source>
</evidence>
<dbReference type="InterPro" id="IPR010432">
    <property type="entry name" value="RDD"/>
</dbReference>
<evidence type="ECO:0000256" key="6">
    <source>
        <dbReference type="ARBA" id="ARBA00023136"/>
    </source>
</evidence>
<dbReference type="CDD" id="cd00060">
    <property type="entry name" value="FHA"/>
    <property type="match status" value="1"/>
</dbReference>
<dbReference type="EMBL" id="JASXSZ010000001">
    <property type="protein sequence ID" value="MDL9978201.1"/>
    <property type="molecule type" value="Genomic_DNA"/>
</dbReference>
<feature type="transmembrane region" description="Helical" evidence="8">
    <location>
        <begin position="51"/>
        <end position="72"/>
    </location>
</feature>
<keyword evidence="5 8" id="KW-1133">Transmembrane helix</keyword>
<dbReference type="InterPro" id="IPR051791">
    <property type="entry name" value="Pra-immunoreactive"/>
</dbReference>
<feature type="compositionally biased region" description="Low complexity" evidence="7">
    <location>
        <begin position="306"/>
        <end position="343"/>
    </location>
</feature>
<keyword evidence="3" id="KW-0597">Phosphoprotein</keyword>
<accession>A0ABT7MUS0</accession>
<dbReference type="PANTHER" id="PTHR36115">
    <property type="entry name" value="PROLINE-RICH ANTIGEN HOMOLOG-RELATED"/>
    <property type="match status" value="1"/>
</dbReference>
<dbReference type="InterPro" id="IPR008984">
    <property type="entry name" value="SMAD_FHA_dom_sf"/>
</dbReference>
<dbReference type="Pfam" id="PF00498">
    <property type="entry name" value="FHA"/>
    <property type="match status" value="1"/>
</dbReference>
<keyword evidence="6 8" id="KW-0472">Membrane</keyword>
<evidence type="ECO:0000313" key="11">
    <source>
        <dbReference type="Proteomes" id="UP001235064"/>
    </source>
</evidence>
<dbReference type="Proteomes" id="UP001235064">
    <property type="component" value="Unassembled WGS sequence"/>
</dbReference>
<comment type="subcellular location">
    <subcellularLocation>
        <location evidence="1">Cell membrane</location>
        <topology evidence="1">Multi-pass membrane protein</topology>
    </subcellularLocation>
</comment>
<dbReference type="SUPFAM" id="SSF49879">
    <property type="entry name" value="SMAD/FHA domain"/>
    <property type="match status" value="1"/>
</dbReference>
<evidence type="ECO:0000256" key="7">
    <source>
        <dbReference type="SAM" id="MobiDB-lite"/>
    </source>
</evidence>
<keyword evidence="11" id="KW-1185">Reference proteome</keyword>
<dbReference type="InterPro" id="IPR000253">
    <property type="entry name" value="FHA_dom"/>
</dbReference>
<name>A0ABT7MUS0_9MICO</name>